<proteinExistence type="predicted"/>
<protein>
    <recommendedName>
        <fullName evidence="4">40-residue YVTN family beta-propeller repeat-containing protein</fullName>
    </recommendedName>
</protein>
<evidence type="ECO:0000313" key="2">
    <source>
        <dbReference type="EMBL" id="SEQ01249.1"/>
    </source>
</evidence>
<dbReference type="SUPFAM" id="SSF75011">
    <property type="entry name" value="3-carboxy-cis,cis-mucoante lactonizing enzyme"/>
    <property type="match status" value="1"/>
</dbReference>
<gene>
    <name evidence="2" type="ORF">SAMN05421756_102229</name>
</gene>
<dbReference type="InterPro" id="IPR051200">
    <property type="entry name" value="Host-pathogen_enzymatic-act"/>
</dbReference>
<keyword evidence="3" id="KW-1185">Reference proteome</keyword>
<evidence type="ECO:0000313" key="3">
    <source>
        <dbReference type="Proteomes" id="UP000198504"/>
    </source>
</evidence>
<dbReference type="OrthoDB" id="4332189at2"/>
<name>A0A1H9CJA9_9ACTN</name>
<dbReference type="Proteomes" id="UP000198504">
    <property type="component" value="Unassembled WGS sequence"/>
</dbReference>
<dbReference type="STRING" id="1036181.SAMN05421756_102229"/>
<dbReference type="PANTHER" id="PTHR47197:SF3">
    <property type="entry name" value="DIHYDRO-HEME D1 DEHYDROGENASE"/>
    <property type="match status" value="1"/>
</dbReference>
<feature type="chain" id="PRO_5038332823" description="40-residue YVTN family beta-propeller repeat-containing protein" evidence="1">
    <location>
        <begin position="26"/>
        <end position="541"/>
    </location>
</feature>
<organism evidence="2 3">
    <name type="scientific">Microlunatus flavus</name>
    <dbReference type="NCBI Taxonomy" id="1036181"/>
    <lineage>
        <taxon>Bacteria</taxon>
        <taxon>Bacillati</taxon>
        <taxon>Actinomycetota</taxon>
        <taxon>Actinomycetes</taxon>
        <taxon>Propionibacteriales</taxon>
        <taxon>Propionibacteriaceae</taxon>
        <taxon>Microlunatus</taxon>
    </lineage>
</organism>
<reference evidence="3" key="1">
    <citation type="submission" date="2016-10" db="EMBL/GenBank/DDBJ databases">
        <authorList>
            <person name="Varghese N."/>
            <person name="Submissions S."/>
        </authorList>
    </citation>
    <scope>NUCLEOTIDE SEQUENCE [LARGE SCALE GENOMIC DNA]</scope>
    <source>
        <strain evidence="3">CGMCC 4.6856</strain>
    </source>
</reference>
<dbReference type="InterPro" id="IPR015943">
    <property type="entry name" value="WD40/YVTN_repeat-like_dom_sf"/>
</dbReference>
<accession>A0A1H9CJA9</accession>
<dbReference type="AlphaFoldDB" id="A0A1H9CJA9"/>
<evidence type="ECO:0000256" key="1">
    <source>
        <dbReference type="SAM" id="SignalP"/>
    </source>
</evidence>
<sequence length="541" mass="55511">MRLTRPALRTAVVAVAGSLAAAALAMPSGAVGATTVLPTHALGVHQPRSMVFAHDHLFLSGDDEVLVLDGDGTVRGTLDGLAGAAGEVVSADAGTVYVALRGAAQVAAVDTTTLAVRRFATDPCPTDVALVGDRLFYSAGCDAGAGHIASVDAVTGGAPAASGVSTFFYGPPVLAAGGSTLVAGVPAQSPAVTYAYDVSGATLTKVGESDISGSNLQDLAVSPDGETVYVSSGYPYVLRSFARDLQTARTTYETGAYSSGVALSPDGSRVAVGRNNEESNLLVFAHGTADLLVSGSANPTPASTEPAAVPGTLAFSADGRRVYALVGDAWDGPVWLTSASVQEPTTLTLGKVTSPSGRTGTLRASAALAEPRAGVPVTFTLERQGERDVTVVVKTDAKGVASLSRKVTSGGRLSAAYAGDDTHQPSSTAKASWTVSSKTTATLHGKHTTKHHKLRYTKASRVVLDVAVDPSTAEVVHVQLQRRSGGHWKTEDQSDEQLDQGRLTLQLDTARKHKDLRFVVAFAGDDTTRASKATSKTFVVG</sequence>
<dbReference type="RefSeq" id="WP_091178137.1">
    <property type="nucleotide sequence ID" value="NZ_FOFA01000002.1"/>
</dbReference>
<feature type="signal peptide" evidence="1">
    <location>
        <begin position="1"/>
        <end position="25"/>
    </location>
</feature>
<evidence type="ECO:0008006" key="4">
    <source>
        <dbReference type="Google" id="ProtNLM"/>
    </source>
</evidence>
<keyword evidence="1" id="KW-0732">Signal</keyword>
<dbReference type="Gene3D" id="2.130.10.10">
    <property type="entry name" value="YVTN repeat-like/Quinoprotein amine dehydrogenase"/>
    <property type="match status" value="2"/>
</dbReference>
<dbReference type="PANTHER" id="PTHR47197">
    <property type="entry name" value="PROTEIN NIRF"/>
    <property type="match status" value="1"/>
</dbReference>
<dbReference type="EMBL" id="FOFA01000002">
    <property type="protein sequence ID" value="SEQ01249.1"/>
    <property type="molecule type" value="Genomic_DNA"/>
</dbReference>